<dbReference type="InParanoid" id="A0A3B1IYM6"/>
<dbReference type="Proteomes" id="UP000018467">
    <property type="component" value="Unassembled WGS sequence"/>
</dbReference>
<dbReference type="Bgee" id="ENSAMXG00000038547">
    <property type="expression patterns" value="Expressed in camera-type eye and 11 other cell types or tissues"/>
</dbReference>
<dbReference type="AlphaFoldDB" id="A0A3B1IYM6"/>
<evidence type="ECO:0000313" key="2">
    <source>
        <dbReference type="Ensembl" id="ENSAMXP00000034234.1"/>
    </source>
</evidence>
<protein>
    <recommendedName>
        <fullName evidence="1">Reverse transcriptase domain-containing protein</fullName>
    </recommendedName>
</protein>
<reference evidence="3" key="2">
    <citation type="journal article" date="2014" name="Nat. Commun.">
        <title>The cavefish genome reveals candidate genes for eye loss.</title>
        <authorList>
            <person name="McGaugh S.E."/>
            <person name="Gross J.B."/>
            <person name="Aken B."/>
            <person name="Blin M."/>
            <person name="Borowsky R."/>
            <person name="Chalopin D."/>
            <person name="Hinaux H."/>
            <person name="Jeffery W.R."/>
            <person name="Keene A."/>
            <person name="Ma L."/>
            <person name="Minx P."/>
            <person name="Murphy D."/>
            <person name="O'Quin K.E."/>
            <person name="Retaux S."/>
            <person name="Rohner N."/>
            <person name="Searle S.M."/>
            <person name="Stahl B.A."/>
            <person name="Tabin C."/>
            <person name="Volff J.N."/>
            <person name="Yoshizawa M."/>
            <person name="Warren W.C."/>
        </authorList>
    </citation>
    <scope>NUCLEOTIDE SEQUENCE [LARGE SCALE GENOMIC DNA]</scope>
    <source>
        <strain evidence="3">female</strain>
    </source>
</reference>
<dbReference type="SUPFAM" id="SSF56672">
    <property type="entry name" value="DNA/RNA polymerases"/>
    <property type="match status" value="1"/>
</dbReference>
<accession>A0A3B1IYM6</accession>
<dbReference type="PROSITE" id="PS50878">
    <property type="entry name" value="RT_POL"/>
    <property type="match status" value="1"/>
</dbReference>
<dbReference type="Pfam" id="PF00078">
    <property type="entry name" value="RVT_1"/>
    <property type="match status" value="1"/>
</dbReference>
<sequence>TLAADGKQRAPGFKPVIIGSRTKDNSRLDQTAYSIPPNLLRAIESMYAGTRAKVVTPDGNSEEFDILAGVMQGDTLAPFLFIIVLDYALRKAINGREQELGFTLSPRKSSRYPAVVLTDLDFADDISLLSDNVEQAQILLSRVELECAKVGLRLNAKKTEVITYNIPPEHLPLTTAGGTVLNEVDDFKYLGSWVNSTEQDLKVRKALAWRALNGMASVWNSSLPRQIKLSFFYATVESVLLYGSEYAVEDLKRADHAEKTLQCVC</sequence>
<reference evidence="2" key="3">
    <citation type="submission" date="2025-08" db="UniProtKB">
        <authorList>
            <consortium name="Ensembl"/>
        </authorList>
    </citation>
    <scope>IDENTIFICATION</scope>
</reference>
<evidence type="ECO:0000259" key="1">
    <source>
        <dbReference type="PROSITE" id="PS50878"/>
    </source>
</evidence>
<dbReference type="InterPro" id="IPR043502">
    <property type="entry name" value="DNA/RNA_pol_sf"/>
</dbReference>
<dbReference type="GeneTree" id="ENSGT01090000260328"/>
<dbReference type="PANTHER" id="PTHR47027:SF27">
    <property type="entry name" value="REVERSE TRANSCRIPTASE DOMAIN-CONTAINING PROTEIN"/>
    <property type="match status" value="1"/>
</dbReference>
<keyword evidence="3" id="KW-1185">Reference proteome</keyword>
<reference evidence="2" key="4">
    <citation type="submission" date="2025-09" db="UniProtKB">
        <authorList>
            <consortium name="Ensembl"/>
        </authorList>
    </citation>
    <scope>IDENTIFICATION</scope>
</reference>
<organism evidence="2 3">
    <name type="scientific">Astyanax mexicanus</name>
    <name type="common">Blind cave fish</name>
    <name type="synonym">Astyanax fasciatus mexicanus</name>
    <dbReference type="NCBI Taxonomy" id="7994"/>
    <lineage>
        <taxon>Eukaryota</taxon>
        <taxon>Metazoa</taxon>
        <taxon>Chordata</taxon>
        <taxon>Craniata</taxon>
        <taxon>Vertebrata</taxon>
        <taxon>Euteleostomi</taxon>
        <taxon>Actinopterygii</taxon>
        <taxon>Neopterygii</taxon>
        <taxon>Teleostei</taxon>
        <taxon>Ostariophysi</taxon>
        <taxon>Characiformes</taxon>
        <taxon>Characoidei</taxon>
        <taxon>Acestrorhamphidae</taxon>
        <taxon>Acestrorhamphinae</taxon>
        <taxon>Astyanax</taxon>
    </lineage>
</organism>
<dbReference type="PANTHER" id="PTHR47027">
    <property type="entry name" value="REVERSE TRANSCRIPTASE DOMAIN-CONTAINING PROTEIN"/>
    <property type="match status" value="1"/>
</dbReference>
<proteinExistence type="predicted"/>
<reference evidence="3" key="1">
    <citation type="submission" date="2013-03" db="EMBL/GenBank/DDBJ databases">
        <authorList>
            <person name="Jeffery W."/>
            <person name="Warren W."/>
            <person name="Wilson R.K."/>
        </authorList>
    </citation>
    <scope>NUCLEOTIDE SEQUENCE</scope>
    <source>
        <strain evidence="3">female</strain>
    </source>
</reference>
<feature type="domain" description="Reverse transcriptase" evidence="1">
    <location>
        <begin position="1"/>
        <end position="180"/>
    </location>
</feature>
<evidence type="ECO:0000313" key="3">
    <source>
        <dbReference type="Proteomes" id="UP000018467"/>
    </source>
</evidence>
<dbReference type="InterPro" id="IPR000477">
    <property type="entry name" value="RT_dom"/>
</dbReference>
<name>A0A3B1IYM6_ASTMX</name>
<dbReference type="Ensembl" id="ENSAMXT00000031057.1">
    <property type="protein sequence ID" value="ENSAMXP00000034234.1"/>
    <property type="gene ID" value="ENSAMXG00000038547.1"/>
</dbReference>